<dbReference type="Pfam" id="PF13407">
    <property type="entry name" value="Peripla_BP_4"/>
    <property type="match status" value="1"/>
</dbReference>
<evidence type="ECO:0000313" key="6">
    <source>
        <dbReference type="Proteomes" id="UP000500767"/>
    </source>
</evidence>
<gene>
    <name evidence="5" type="ORF">HN018_13460</name>
</gene>
<dbReference type="SUPFAM" id="SSF53822">
    <property type="entry name" value="Periplasmic binding protein-like I"/>
    <property type="match status" value="1"/>
</dbReference>
<dbReference type="KEGG" id="lck:HN018_13460"/>
<dbReference type="InterPro" id="IPR028082">
    <property type="entry name" value="Peripla_BP_I"/>
</dbReference>
<dbReference type="InterPro" id="IPR025997">
    <property type="entry name" value="SBP_2_dom"/>
</dbReference>
<comment type="similarity">
    <text evidence="2">Belongs to the bacterial solute-binding protein 2 family.</text>
</comment>
<organism evidence="5 6">
    <name type="scientific">Lichenicola cladoniae</name>
    <dbReference type="NCBI Taxonomy" id="1484109"/>
    <lineage>
        <taxon>Bacteria</taxon>
        <taxon>Pseudomonadati</taxon>
        <taxon>Pseudomonadota</taxon>
        <taxon>Alphaproteobacteria</taxon>
        <taxon>Acetobacterales</taxon>
        <taxon>Acetobacteraceae</taxon>
        <taxon>Lichenicola</taxon>
    </lineage>
</organism>
<dbReference type="GO" id="GO:0030313">
    <property type="term" value="C:cell envelope"/>
    <property type="evidence" value="ECO:0007669"/>
    <property type="project" value="UniProtKB-SubCell"/>
</dbReference>
<reference evidence="5 6" key="1">
    <citation type="journal article" date="2014" name="World J. Microbiol. Biotechnol.">
        <title>Biodiversity and physiological characteristics of Antarctic and Arctic lichens-associated bacteria.</title>
        <authorList>
            <person name="Lee Y.M."/>
            <person name="Kim E.H."/>
            <person name="Lee H.K."/>
            <person name="Hong S.G."/>
        </authorList>
    </citation>
    <scope>NUCLEOTIDE SEQUENCE [LARGE SCALE GENOMIC DNA]</scope>
    <source>
        <strain evidence="5 6">PAMC 26569</strain>
    </source>
</reference>
<evidence type="ECO:0000256" key="1">
    <source>
        <dbReference type="ARBA" id="ARBA00004196"/>
    </source>
</evidence>
<dbReference type="PANTHER" id="PTHR46847:SF1">
    <property type="entry name" value="D-ALLOSE-BINDING PERIPLASMIC PROTEIN-RELATED"/>
    <property type="match status" value="1"/>
</dbReference>
<dbReference type="PANTHER" id="PTHR46847">
    <property type="entry name" value="D-ALLOSE-BINDING PERIPLASMIC PROTEIN-RELATED"/>
    <property type="match status" value="1"/>
</dbReference>
<dbReference type="GO" id="GO:0030246">
    <property type="term" value="F:carbohydrate binding"/>
    <property type="evidence" value="ECO:0007669"/>
    <property type="project" value="UniProtKB-ARBA"/>
</dbReference>
<evidence type="ECO:0000259" key="4">
    <source>
        <dbReference type="Pfam" id="PF13407"/>
    </source>
</evidence>
<dbReference type="Gene3D" id="3.40.50.2300">
    <property type="match status" value="2"/>
</dbReference>
<evidence type="ECO:0000256" key="3">
    <source>
        <dbReference type="ARBA" id="ARBA00022729"/>
    </source>
</evidence>
<proteinExistence type="inferred from homology"/>
<dbReference type="AlphaFoldDB" id="A0A6M8HRE8"/>
<keyword evidence="3" id="KW-0732">Signal</keyword>
<sequence length="344" mass="37035">MAVAMCGLSTAAVAADEPTIGVVVPTLDSQFWNRDITFLQTGASQLGVHLVVLNADNKPDQMTQAAQDLVARKVDGIISVGYWSTAPATIRFAKRANIPVIITDTYTTFAPQSGEHTNYIAFVGPSDFDSGYHMGKALLAAVKPDPQGKKVIGVVNGTAGTSVAIDRRKGFQKAVDEDGNVTIVGEVDGNFVRDQSQTAFESLYQGHPDIAGVWCGNDPTAMGVLAALKSKGKVPGKDVIVVGMDLNPENVEEVKNGEQIFDIGGHWVQGGIALEIMYNYLHGFKIPADQANIKLKLLPMTKADVPRYVRDFPGGQPNYDFKVHSKVYNKDAPLSPAFEVHYSQ</sequence>
<name>A0A6M8HRE8_9PROT</name>
<dbReference type="EMBL" id="CP053708">
    <property type="protein sequence ID" value="QKE90912.1"/>
    <property type="molecule type" value="Genomic_DNA"/>
</dbReference>
<feature type="domain" description="Periplasmic binding protein" evidence="4">
    <location>
        <begin position="20"/>
        <end position="283"/>
    </location>
</feature>
<dbReference type="CDD" id="cd06324">
    <property type="entry name" value="PBP1_ABC_sugar_binding-like"/>
    <property type="match status" value="1"/>
</dbReference>
<evidence type="ECO:0000256" key="2">
    <source>
        <dbReference type="ARBA" id="ARBA00007639"/>
    </source>
</evidence>
<dbReference type="Proteomes" id="UP000500767">
    <property type="component" value="Chromosome"/>
</dbReference>
<comment type="subcellular location">
    <subcellularLocation>
        <location evidence="1">Cell envelope</location>
    </subcellularLocation>
</comment>
<keyword evidence="6" id="KW-1185">Reference proteome</keyword>
<dbReference type="RefSeq" id="WP_171836635.1">
    <property type="nucleotide sequence ID" value="NZ_CP053708.1"/>
</dbReference>
<evidence type="ECO:0000313" key="5">
    <source>
        <dbReference type="EMBL" id="QKE90912.1"/>
    </source>
</evidence>
<protein>
    <submittedName>
        <fullName evidence="5">ABC transporter substrate-binding protein</fullName>
    </submittedName>
</protein>
<accession>A0A6M8HRE8</accession>